<comment type="caution">
    <text evidence="1">The sequence shown here is derived from an EMBL/GenBank/DDBJ whole genome shotgun (WGS) entry which is preliminary data.</text>
</comment>
<dbReference type="EMBL" id="REGN01000218">
    <property type="protein sequence ID" value="RNA43527.1"/>
    <property type="molecule type" value="Genomic_DNA"/>
</dbReference>
<name>A0A3M7T6J1_BRAPC</name>
<keyword evidence="2" id="KW-1185">Reference proteome</keyword>
<sequence>MMILVFMDFDLVNSAHLGSWVGASSINFSLSSTQIKSSFLSAKSTAKSSSIKTIDKVLKDINCRNNILLSFFYNLNSSLLVLSFNNLTSLNFQIILNYN</sequence>
<organism evidence="1 2">
    <name type="scientific">Brachionus plicatilis</name>
    <name type="common">Marine rotifer</name>
    <name type="synonym">Brachionus muelleri</name>
    <dbReference type="NCBI Taxonomy" id="10195"/>
    <lineage>
        <taxon>Eukaryota</taxon>
        <taxon>Metazoa</taxon>
        <taxon>Spiralia</taxon>
        <taxon>Gnathifera</taxon>
        <taxon>Rotifera</taxon>
        <taxon>Eurotatoria</taxon>
        <taxon>Monogononta</taxon>
        <taxon>Pseudotrocha</taxon>
        <taxon>Ploima</taxon>
        <taxon>Brachionidae</taxon>
        <taxon>Brachionus</taxon>
    </lineage>
</organism>
<gene>
    <name evidence="1" type="ORF">BpHYR1_044327</name>
</gene>
<evidence type="ECO:0000313" key="1">
    <source>
        <dbReference type="EMBL" id="RNA43527.1"/>
    </source>
</evidence>
<evidence type="ECO:0000313" key="2">
    <source>
        <dbReference type="Proteomes" id="UP000276133"/>
    </source>
</evidence>
<reference evidence="1 2" key="1">
    <citation type="journal article" date="2018" name="Sci. Rep.">
        <title>Genomic signatures of local adaptation to the degree of environmental predictability in rotifers.</title>
        <authorList>
            <person name="Franch-Gras L."/>
            <person name="Hahn C."/>
            <person name="Garcia-Roger E.M."/>
            <person name="Carmona M.J."/>
            <person name="Serra M."/>
            <person name="Gomez A."/>
        </authorList>
    </citation>
    <scope>NUCLEOTIDE SEQUENCE [LARGE SCALE GENOMIC DNA]</scope>
    <source>
        <strain evidence="1">HYR1</strain>
    </source>
</reference>
<dbReference type="Proteomes" id="UP000276133">
    <property type="component" value="Unassembled WGS sequence"/>
</dbReference>
<protein>
    <submittedName>
        <fullName evidence="1">Uncharacterized protein</fullName>
    </submittedName>
</protein>
<dbReference type="AlphaFoldDB" id="A0A3M7T6J1"/>
<proteinExistence type="predicted"/>
<accession>A0A3M7T6J1</accession>